<name>A0A9P4NST7_9PEZI</name>
<feature type="region of interest" description="Disordered" evidence="1">
    <location>
        <begin position="119"/>
        <end position="189"/>
    </location>
</feature>
<evidence type="ECO:0000256" key="1">
    <source>
        <dbReference type="SAM" id="MobiDB-lite"/>
    </source>
</evidence>
<evidence type="ECO:0000313" key="2">
    <source>
        <dbReference type="EMBL" id="KAF2431037.1"/>
    </source>
</evidence>
<reference evidence="2" key="1">
    <citation type="journal article" date="2020" name="Stud. Mycol.">
        <title>101 Dothideomycetes genomes: a test case for predicting lifestyles and emergence of pathogens.</title>
        <authorList>
            <person name="Haridas S."/>
            <person name="Albert R."/>
            <person name="Binder M."/>
            <person name="Bloem J."/>
            <person name="Labutti K."/>
            <person name="Salamov A."/>
            <person name="Andreopoulos B."/>
            <person name="Baker S."/>
            <person name="Barry K."/>
            <person name="Bills G."/>
            <person name="Bluhm B."/>
            <person name="Cannon C."/>
            <person name="Castanera R."/>
            <person name="Culley D."/>
            <person name="Daum C."/>
            <person name="Ezra D."/>
            <person name="Gonzalez J."/>
            <person name="Henrissat B."/>
            <person name="Kuo A."/>
            <person name="Liang C."/>
            <person name="Lipzen A."/>
            <person name="Lutzoni F."/>
            <person name="Magnuson J."/>
            <person name="Mondo S."/>
            <person name="Nolan M."/>
            <person name="Ohm R."/>
            <person name="Pangilinan J."/>
            <person name="Park H.-J."/>
            <person name="Ramirez L."/>
            <person name="Alfaro M."/>
            <person name="Sun H."/>
            <person name="Tritt A."/>
            <person name="Yoshinaga Y."/>
            <person name="Zwiers L.-H."/>
            <person name="Turgeon B."/>
            <person name="Goodwin S."/>
            <person name="Spatafora J."/>
            <person name="Crous P."/>
            <person name="Grigoriev I."/>
        </authorList>
    </citation>
    <scope>NUCLEOTIDE SEQUENCE</scope>
    <source>
        <strain evidence="2">CBS 130266</strain>
    </source>
</reference>
<proteinExistence type="predicted"/>
<protein>
    <submittedName>
        <fullName evidence="2">Uncharacterized protein</fullName>
    </submittedName>
</protein>
<sequence length="203" mass="22802">MDMVECAIEFYTSSIVKFHGFLFLRCFRNTAFVYVVIRRDYTHHTDEIGRGEFISVHTNKKSANEAARRHTNSQRREASDYAGPAEHGTEYDGLYLGGCDLHEDNDGVGRDRIVVSVQREVARSDGRNGDESSNDDDDDDEESADGSEDEEDDEDEDEALDWDGHKASASAQQHAPANPRGFPSVNKATQLTKKRKIEVITID</sequence>
<feature type="compositionally biased region" description="Acidic residues" evidence="1">
    <location>
        <begin position="132"/>
        <end position="161"/>
    </location>
</feature>
<organism evidence="2 3">
    <name type="scientific">Tothia fuscella</name>
    <dbReference type="NCBI Taxonomy" id="1048955"/>
    <lineage>
        <taxon>Eukaryota</taxon>
        <taxon>Fungi</taxon>
        <taxon>Dikarya</taxon>
        <taxon>Ascomycota</taxon>
        <taxon>Pezizomycotina</taxon>
        <taxon>Dothideomycetes</taxon>
        <taxon>Pleosporomycetidae</taxon>
        <taxon>Venturiales</taxon>
        <taxon>Cylindrosympodiaceae</taxon>
        <taxon>Tothia</taxon>
    </lineage>
</organism>
<comment type="caution">
    <text evidence="2">The sequence shown here is derived from an EMBL/GenBank/DDBJ whole genome shotgun (WGS) entry which is preliminary data.</text>
</comment>
<dbReference type="Proteomes" id="UP000800235">
    <property type="component" value="Unassembled WGS sequence"/>
</dbReference>
<feature type="compositionally biased region" description="Basic and acidic residues" evidence="1">
    <location>
        <begin position="120"/>
        <end position="130"/>
    </location>
</feature>
<keyword evidence="3" id="KW-1185">Reference proteome</keyword>
<accession>A0A9P4NST7</accession>
<gene>
    <name evidence="2" type="ORF">EJ08DRAFT_713508</name>
</gene>
<dbReference type="EMBL" id="MU007034">
    <property type="protein sequence ID" value="KAF2431037.1"/>
    <property type="molecule type" value="Genomic_DNA"/>
</dbReference>
<feature type="region of interest" description="Disordered" evidence="1">
    <location>
        <begin position="59"/>
        <end position="86"/>
    </location>
</feature>
<evidence type="ECO:0000313" key="3">
    <source>
        <dbReference type="Proteomes" id="UP000800235"/>
    </source>
</evidence>
<dbReference type="OrthoDB" id="4766053at2759"/>
<feature type="compositionally biased region" description="Basic and acidic residues" evidence="1">
    <location>
        <begin position="62"/>
        <end position="79"/>
    </location>
</feature>
<dbReference type="AlphaFoldDB" id="A0A9P4NST7"/>